<gene>
    <name evidence="1" type="ORF">XENOCAPTIV_013838</name>
</gene>
<organism evidence="1 2">
    <name type="scientific">Xenoophorus captivus</name>
    <dbReference type="NCBI Taxonomy" id="1517983"/>
    <lineage>
        <taxon>Eukaryota</taxon>
        <taxon>Metazoa</taxon>
        <taxon>Chordata</taxon>
        <taxon>Craniata</taxon>
        <taxon>Vertebrata</taxon>
        <taxon>Euteleostomi</taxon>
        <taxon>Actinopterygii</taxon>
        <taxon>Neopterygii</taxon>
        <taxon>Teleostei</taxon>
        <taxon>Neoteleostei</taxon>
        <taxon>Acanthomorphata</taxon>
        <taxon>Ovalentaria</taxon>
        <taxon>Atherinomorphae</taxon>
        <taxon>Cyprinodontiformes</taxon>
        <taxon>Goodeidae</taxon>
        <taxon>Xenoophorus</taxon>
    </lineage>
</organism>
<reference evidence="1 2" key="1">
    <citation type="submission" date="2021-06" db="EMBL/GenBank/DDBJ databases">
        <authorList>
            <person name="Palmer J.M."/>
        </authorList>
    </citation>
    <scope>NUCLEOTIDE SEQUENCE [LARGE SCALE GENOMIC DNA]</scope>
    <source>
        <strain evidence="1 2">XC_2019</strain>
        <tissue evidence="1">Muscle</tissue>
    </source>
</reference>
<protein>
    <submittedName>
        <fullName evidence="1">Uncharacterized protein</fullName>
    </submittedName>
</protein>
<dbReference type="Proteomes" id="UP001434883">
    <property type="component" value="Unassembled WGS sequence"/>
</dbReference>
<evidence type="ECO:0000313" key="2">
    <source>
        <dbReference type="Proteomes" id="UP001434883"/>
    </source>
</evidence>
<keyword evidence="2" id="KW-1185">Reference proteome</keyword>
<evidence type="ECO:0000313" key="1">
    <source>
        <dbReference type="EMBL" id="MEQ2219186.1"/>
    </source>
</evidence>
<dbReference type="EMBL" id="JAHRIN010078498">
    <property type="protein sequence ID" value="MEQ2219186.1"/>
    <property type="molecule type" value="Genomic_DNA"/>
</dbReference>
<name>A0ABV0SH70_9TELE</name>
<sequence>MHSQIQKDAGFTVNLFICHIGKTNHSDLIKFTTMLSIHLFVSKRFNFVFAVGRTKYQEQFSDQMTLRFTLVILCYRKQCVETKVHTDKNQYFEEGGKPLKPVTLVV</sequence>
<comment type="caution">
    <text evidence="1">The sequence shown here is derived from an EMBL/GenBank/DDBJ whole genome shotgun (WGS) entry which is preliminary data.</text>
</comment>
<accession>A0ABV0SH70</accession>
<proteinExistence type="predicted"/>